<dbReference type="AlphaFoldDB" id="A0A4Q4N508"/>
<dbReference type="GO" id="GO:0005524">
    <property type="term" value="F:ATP binding"/>
    <property type="evidence" value="ECO:0007669"/>
    <property type="project" value="InterPro"/>
</dbReference>
<name>A0A4Q4N508_ALTAL</name>
<evidence type="ECO:0000259" key="1">
    <source>
        <dbReference type="PROSITE" id="PS50011"/>
    </source>
</evidence>
<dbReference type="InterPro" id="IPR000719">
    <property type="entry name" value="Prot_kinase_dom"/>
</dbReference>
<gene>
    <name evidence="2" type="ORF">AA0117_g10726</name>
</gene>
<comment type="caution">
    <text evidence="2">The sequence shown here is derived from an EMBL/GenBank/DDBJ whole genome shotgun (WGS) entry which is preliminary data.</text>
</comment>
<evidence type="ECO:0000313" key="2">
    <source>
        <dbReference type="EMBL" id="RYN70139.1"/>
    </source>
</evidence>
<proteinExistence type="predicted"/>
<sequence length="227" mass="25898">MVREIAKDTGRRQLEVLKKLSDHPHISTIEQSFETENAIFFQLEYSRYTLEEVLNVHTCLEDLHIRVIASAIFYAIQHIAKIGMIHNAISISTIRFCSSGKPVLADFDDFSFATTEHTANHDLECLGLVVLECMNGAPKKKLRDLEEVRRLRGSNKTFGLDNGEQWSGCKLLVDFLDNLFNFHVPAIAKLQNPHRYIEREPGYGILIPFLELVPLECFALWRAAAVK</sequence>
<dbReference type="GO" id="GO:0004672">
    <property type="term" value="F:protein kinase activity"/>
    <property type="evidence" value="ECO:0007669"/>
    <property type="project" value="InterPro"/>
</dbReference>
<dbReference type="EMBL" id="PDXD01000043">
    <property type="protein sequence ID" value="RYN70139.1"/>
    <property type="molecule type" value="Genomic_DNA"/>
</dbReference>
<dbReference type="SUPFAM" id="SSF56112">
    <property type="entry name" value="Protein kinase-like (PK-like)"/>
    <property type="match status" value="1"/>
</dbReference>
<dbReference type="InterPro" id="IPR011009">
    <property type="entry name" value="Kinase-like_dom_sf"/>
</dbReference>
<reference evidence="3" key="1">
    <citation type="journal article" date="2019" name="bioRxiv">
        <title>Genomics, evolutionary history and diagnostics of the Alternaria alternata species group including apple and Asian pear pathotypes.</title>
        <authorList>
            <person name="Armitage A.D."/>
            <person name="Cockerton H.M."/>
            <person name="Sreenivasaprasad S."/>
            <person name="Woodhall J.W."/>
            <person name="Lane C.R."/>
            <person name="Harrison R.J."/>
            <person name="Clarkson J.P."/>
        </authorList>
    </citation>
    <scope>NUCLEOTIDE SEQUENCE [LARGE SCALE GENOMIC DNA]</scope>
    <source>
        <strain evidence="3">FERA 1177</strain>
    </source>
</reference>
<protein>
    <recommendedName>
        <fullName evidence="1">Protein kinase domain-containing protein</fullName>
    </recommendedName>
</protein>
<dbReference type="Proteomes" id="UP000291422">
    <property type="component" value="Unassembled WGS sequence"/>
</dbReference>
<dbReference type="Pfam" id="PF00069">
    <property type="entry name" value="Pkinase"/>
    <property type="match status" value="1"/>
</dbReference>
<dbReference type="Gene3D" id="1.10.510.10">
    <property type="entry name" value="Transferase(Phosphotransferase) domain 1"/>
    <property type="match status" value="1"/>
</dbReference>
<organism evidence="2 3">
    <name type="scientific">Alternaria alternata</name>
    <name type="common">Alternaria rot fungus</name>
    <name type="synonym">Torula alternata</name>
    <dbReference type="NCBI Taxonomy" id="5599"/>
    <lineage>
        <taxon>Eukaryota</taxon>
        <taxon>Fungi</taxon>
        <taxon>Dikarya</taxon>
        <taxon>Ascomycota</taxon>
        <taxon>Pezizomycotina</taxon>
        <taxon>Dothideomycetes</taxon>
        <taxon>Pleosporomycetidae</taxon>
        <taxon>Pleosporales</taxon>
        <taxon>Pleosporineae</taxon>
        <taxon>Pleosporaceae</taxon>
        <taxon>Alternaria</taxon>
        <taxon>Alternaria sect. Alternaria</taxon>
        <taxon>Alternaria alternata complex</taxon>
    </lineage>
</organism>
<accession>A0A4Q4N508</accession>
<evidence type="ECO:0000313" key="3">
    <source>
        <dbReference type="Proteomes" id="UP000291422"/>
    </source>
</evidence>
<dbReference type="PROSITE" id="PS50011">
    <property type="entry name" value="PROTEIN_KINASE_DOM"/>
    <property type="match status" value="1"/>
</dbReference>
<feature type="domain" description="Protein kinase" evidence="1">
    <location>
        <begin position="1"/>
        <end position="227"/>
    </location>
</feature>